<dbReference type="SMART" id="SM00490">
    <property type="entry name" value="HELICc"/>
    <property type="match status" value="1"/>
</dbReference>
<dbReference type="GO" id="GO:0016787">
    <property type="term" value="F:hydrolase activity"/>
    <property type="evidence" value="ECO:0007669"/>
    <property type="project" value="UniProtKB-KW"/>
</dbReference>
<comment type="similarity">
    <text evidence="8">Belongs to the DEAD box helicase family.</text>
</comment>
<feature type="compositionally biased region" description="Low complexity" evidence="9">
    <location>
        <begin position="54"/>
        <end position="63"/>
    </location>
</feature>
<evidence type="ECO:0000256" key="7">
    <source>
        <dbReference type="PROSITE-ProRule" id="PRU00117"/>
    </source>
</evidence>
<dbReference type="FunFam" id="3.40.50.300:FF:000008">
    <property type="entry name" value="ATP-dependent RNA helicase RhlB"/>
    <property type="match status" value="1"/>
</dbReference>
<dbReference type="InterPro" id="IPR000629">
    <property type="entry name" value="RNA-helicase_DEAD-box_CS"/>
</dbReference>
<dbReference type="PROSITE" id="PS00039">
    <property type="entry name" value="DEAD_ATP_HELICASE"/>
    <property type="match status" value="1"/>
</dbReference>
<dbReference type="SMART" id="SM00487">
    <property type="entry name" value="DEXDc"/>
    <property type="match status" value="1"/>
</dbReference>
<evidence type="ECO:0000256" key="6">
    <source>
        <dbReference type="ARBA" id="ARBA00047984"/>
    </source>
</evidence>
<feature type="compositionally biased region" description="Basic and acidic residues" evidence="9">
    <location>
        <begin position="40"/>
        <end position="52"/>
    </location>
</feature>
<dbReference type="PROSITE" id="PS51194">
    <property type="entry name" value="HELICASE_CTER"/>
    <property type="match status" value="1"/>
</dbReference>
<proteinExistence type="inferred from homology"/>
<feature type="region of interest" description="Disordered" evidence="9">
    <location>
        <begin position="35"/>
        <end position="78"/>
    </location>
</feature>
<dbReference type="PANTHER" id="PTHR47958">
    <property type="entry name" value="ATP-DEPENDENT RNA HELICASE DBP3"/>
    <property type="match status" value="1"/>
</dbReference>
<dbReference type="InterPro" id="IPR014001">
    <property type="entry name" value="Helicase_ATP-bd"/>
</dbReference>
<dbReference type="EC" id="3.6.4.13" evidence="1"/>
<evidence type="ECO:0000256" key="1">
    <source>
        <dbReference type="ARBA" id="ARBA00012552"/>
    </source>
</evidence>
<feature type="domain" description="Helicase C-terminal" evidence="11">
    <location>
        <begin position="480"/>
        <end position="625"/>
    </location>
</feature>
<dbReference type="InterPro" id="IPR001650">
    <property type="entry name" value="Helicase_C-like"/>
</dbReference>
<sequence>MDCWDDDCWDDDLDVSGQLARNCHNSGFYNDKLASSYNTKSRDQRPKNKDRVFSNSANRSSRGGRNDNYRRSNDDSSQIEIDSNYVGRVIGRGGSKIQEFQNETGARISVSKESDANGRTAIHLFGSAEARDKAKLMIEDFITDFSEVTIDKSSISSNATANNTNNKAYDNEPIDWNLLSQEYEEAKKKRLAALPEIKKNFYVEHPAVAAIAKNEVVQFRARMNNISVCNVDLDDDKSIPNPITTFEEAFLPYPELLEELRNQGFSSPSPIQCQAWPIILSGLDMIGIAQTGTGKTIAFLFPALIHIIGQITPREQRKGPSCVVLAPTRELALQILEEAKKYSYHNIKSTCVYGGASRREQINVVTEGVDIIIATPGRLNDLVMNHFVDVTGVTYLVLDEADRMLDLGFEPQIRKIVIDIRPDRQTIMTTATWNPEIQKLAARYLTKPIKVNVGALNLAAVHSVTQEILFADDEDERRYLLNDFVNSLTENDKAIIFVDRKCVVDDVASDLIISGVDCQSIHGEREQSDREQALDDIKTGAVKILVATDVASRGLDIKDITHIFNMYFPRNIEEYVHRIGRTGRAGRTGTAISIFTREDASTAEPFIEILKEAHQYVPDELKAMAANFKERRRRKMAEDAVAGGGRHFRGRGRKRF</sequence>
<evidence type="ECO:0000313" key="12">
    <source>
        <dbReference type="EMBL" id="GFQ90163.1"/>
    </source>
</evidence>
<evidence type="ECO:0000256" key="5">
    <source>
        <dbReference type="ARBA" id="ARBA00022840"/>
    </source>
</evidence>
<evidence type="ECO:0000256" key="2">
    <source>
        <dbReference type="ARBA" id="ARBA00022741"/>
    </source>
</evidence>
<dbReference type="EMBL" id="BMAO01033522">
    <property type="protein sequence ID" value="GFQ90163.1"/>
    <property type="molecule type" value="Genomic_DNA"/>
</dbReference>
<dbReference type="Gene3D" id="3.30.1370.10">
    <property type="entry name" value="K Homology domain, type 1"/>
    <property type="match status" value="1"/>
</dbReference>
<evidence type="ECO:0000259" key="10">
    <source>
        <dbReference type="PROSITE" id="PS51192"/>
    </source>
</evidence>
<dbReference type="Pfam" id="PF00271">
    <property type="entry name" value="Helicase_C"/>
    <property type="match status" value="1"/>
</dbReference>
<evidence type="ECO:0000256" key="8">
    <source>
        <dbReference type="RuleBase" id="RU000492"/>
    </source>
</evidence>
<dbReference type="PROSITE" id="PS51192">
    <property type="entry name" value="HELICASE_ATP_BIND_1"/>
    <property type="match status" value="1"/>
</dbReference>
<accession>A0A8X6GUS8</accession>
<dbReference type="InterPro" id="IPR011545">
    <property type="entry name" value="DEAD/DEAH_box_helicase_dom"/>
</dbReference>
<dbReference type="CDD" id="cd00105">
    <property type="entry name" value="KH-I"/>
    <property type="match status" value="1"/>
</dbReference>
<keyword evidence="5 8" id="KW-0067">ATP-binding</keyword>
<dbReference type="CDD" id="cd18787">
    <property type="entry name" value="SF2_C_DEAD"/>
    <property type="match status" value="1"/>
</dbReference>
<dbReference type="GO" id="GO:0010468">
    <property type="term" value="P:regulation of gene expression"/>
    <property type="evidence" value="ECO:0007669"/>
    <property type="project" value="UniProtKB-ARBA"/>
</dbReference>
<dbReference type="InterPro" id="IPR027417">
    <property type="entry name" value="P-loop_NTPase"/>
</dbReference>
<name>A0A8X6GUS8_TRICU</name>
<evidence type="ECO:0000256" key="3">
    <source>
        <dbReference type="ARBA" id="ARBA00022801"/>
    </source>
</evidence>
<dbReference type="Proteomes" id="UP000887116">
    <property type="component" value="Unassembled WGS sequence"/>
</dbReference>
<keyword evidence="4 8" id="KW-0347">Helicase</keyword>
<dbReference type="Pfam" id="PF00013">
    <property type="entry name" value="KH_1"/>
    <property type="match status" value="1"/>
</dbReference>
<dbReference type="PROSITE" id="PS50084">
    <property type="entry name" value="KH_TYPE_1"/>
    <property type="match status" value="1"/>
</dbReference>
<dbReference type="Gene3D" id="3.40.50.300">
    <property type="entry name" value="P-loop containing nucleotide triphosphate hydrolases"/>
    <property type="match status" value="2"/>
</dbReference>
<dbReference type="Pfam" id="PF00270">
    <property type="entry name" value="DEAD"/>
    <property type="match status" value="1"/>
</dbReference>
<dbReference type="SUPFAM" id="SSF54791">
    <property type="entry name" value="Eukaryotic type KH-domain (KH-domain type I)"/>
    <property type="match status" value="1"/>
</dbReference>
<keyword evidence="2 8" id="KW-0547">Nucleotide-binding</keyword>
<dbReference type="InterPro" id="IPR036612">
    <property type="entry name" value="KH_dom_type_1_sf"/>
</dbReference>
<dbReference type="InterPro" id="IPR004087">
    <property type="entry name" value="KH_dom"/>
</dbReference>
<keyword evidence="13" id="KW-1185">Reference proteome</keyword>
<feature type="domain" description="Helicase ATP-binding" evidence="10">
    <location>
        <begin position="276"/>
        <end position="451"/>
    </location>
</feature>
<dbReference type="GO" id="GO:0003724">
    <property type="term" value="F:RNA helicase activity"/>
    <property type="evidence" value="ECO:0007669"/>
    <property type="project" value="UniProtKB-EC"/>
</dbReference>
<evidence type="ECO:0000259" key="11">
    <source>
        <dbReference type="PROSITE" id="PS51194"/>
    </source>
</evidence>
<dbReference type="GO" id="GO:0005524">
    <property type="term" value="F:ATP binding"/>
    <property type="evidence" value="ECO:0007669"/>
    <property type="project" value="UniProtKB-KW"/>
</dbReference>
<gene>
    <name evidence="12" type="primary">DDX43</name>
    <name evidence="12" type="ORF">TNCT_323121</name>
</gene>
<dbReference type="FunFam" id="3.40.50.300:FF:000079">
    <property type="entry name" value="probable ATP-dependent RNA helicase DDX17"/>
    <property type="match status" value="1"/>
</dbReference>
<keyword evidence="3 8" id="KW-0378">Hydrolase</keyword>
<evidence type="ECO:0000256" key="4">
    <source>
        <dbReference type="ARBA" id="ARBA00022806"/>
    </source>
</evidence>
<feature type="compositionally biased region" description="Basic and acidic residues" evidence="9">
    <location>
        <begin position="64"/>
        <end position="74"/>
    </location>
</feature>
<comment type="caution">
    <text evidence="12">The sequence shown here is derived from an EMBL/GenBank/DDBJ whole genome shotgun (WGS) entry which is preliminary data.</text>
</comment>
<keyword evidence="7" id="KW-0694">RNA-binding</keyword>
<protein>
    <recommendedName>
        <fullName evidence="1">RNA helicase</fullName>
        <ecNumber evidence="1">3.6.4.13</ecNumber>
    </recommendedName>
</protein>
<dbReference type="OrthoDB" id="196131at2759"/>
<evidence type="ECO:0000256" key="9">
    <source>
        <dbReference type="SAM" id="MobiDB-lite"/>
    </source>
</evidence>
<evidence type="ECO:0000313" key="13">
    <source>
        <dbReference type="Proteomes" id="UP000887116"/>
    </source>
</evidence>
<organism evidence="12 13">
    <name type="scientific">Trichonephila clavata</name>
    <name type="common">Joro spider</name>
    <name type="synonym">Nephila clavata</name>
    <dbReference type="NCBI Taxonomy" id="2740835"/>
    <lineage>
        <taxon>Eukaryota</taxon>
        <taxon>Metazoa</taxon>
        <taxon>Ecdysozoa</taxon>
        <taxon>Arthropoda</taxon>
        <taxon>Chelicerata</taxon>
        <taxon>Arachnida</taxon>
        <taxon>Araneae</taxon>
        <taxon>Araneomorphae</taxon>
        <taxon>Entelegynae</taxon>
        <taxon>Araneoidea</taxon>
        <taxon>Nephilidae</taxon>
        <taxon>Trichonephila</taxon>
    </lineage>
</organism>
<reference evidence="12" key="1">
    <citation type="submission" date="2020-07" db="EMBL/GenBank/DDBJ databases">
        <title>Multicomponent nature underlies the extraordinary mechanical properties of spider dragline silk.</title>
        <authorList>
            <person name="Kono N."/>
            <person name="Nakamura H."/>
            <person name="Mori M."/>
            <person name="Yoshida Y."/>
            <person name="Ohtoshi R."/>
            <person name="Malay A.D."/>
            <person name="Moran D.A.P."/>
            <person name="Tomita M."/>
            <person name="Numata K."/>
            <person name="Arakawa K."/>
        </authorList>
    </citation>
    <scope>NUCLEOTIDE SEQUENCE</scope>
</reference>
<dbReference type="SMART" id="SM00322">
    <property type="entry name" value="KH"/>
    <property type="match status" value="1"/>
</dbReference>
<comment type="catalytic activity">
    <reaction evidence="6">
        <text>ATP + H2O = ADP + phosphate + H(+)</text>
        <dbReference type="Rhea" id="RHEA:13065"/>
        <dbReference type="ChEBI" id="CHEBI:15377"/>
        <dbReference type="ChEBI" id="CHEBI:15378"/>
        <dbReference type="ChEBI" id="CHEBI:30616"/>
        <dbReference type="ChEBI" id="CHEBI:43474"/>
        <dbReference type="ChEBI" id="CHEBI:456216"/>
        <dbReference type="EC" id="3.6.4.13"/>
    </reaction>
</comment>
<dbReference type="SUPFAM" id="SSF52540">
    <property type="entry name" value="P-loop containing nucleoside triphosphate hydrolases"/>
    <property type="match status" value="2"/>
</dbReference>
<dbReference type="AlphaFoldDB" id="A0A8X6GUS8"/>
<dbReference type="GO" id="GO:0003723">
    <property type="term" value="F:RNA binding"/>
    <property type="evidence" value="ECO:0007669"/>
    <property type="project" value="UniProtKB-UniRule"/>
</dbReference>
<dbReference type="InterPro" id="IPR004088">
    <property type="entry name" value="KH_dom_type_1"/>
</dbReference>